<protein>
    <submittedName>
        <fullName evidence="2">Uncharacterized protein</fullName>
    </submittedName>
</protein>
<evidence type="ECO:0000313" key="2">
    <source>
        <dbReference type="EMBL" id="MPC73878.1"/>
    </source>
</evidence>
<evidence type="ECO:0000313" key="3">
    <source>
        <dbReference type="Proteomes" id="UP000324222"/>
    </source>
</evidence>
<dbReference type="EMBL" id="VSRR010037724">
    <property type="protein sequence ID" value="MPC73878.1"/>
    <property type="molecule type" value="Genomic_DNA"/>
</dbReference>
<sequence>MSQGFTSPEALQDTATRPDLCPAPPRPSLDLGKRHSPHSPQTSRNLSHKPPLRPVSPPEGRIEEEECYGRPFPLF</sequence>
<keyword evidence="3" id="KW-1185">Reference proteome</keyword>
<accession>A0A5B7HYU6</accession>
<organism evidence="2 3">
    <name type="scientific">Portunus trituberculatus</name>
    <name type="common">Swimming crab</name>
    <name type="synonym">Neptunus trituberculatus</name>
    <dbReference type="NCBI Taxonomy" id="210409"/>
    <lineage>
        <taxon>Eukaryota</taxon>
        <taxon>Metazoa</taxon>
        <taxon>Ecdysozoa</taxon>
        <taxon>Arthropoda</taxon>
        <taxon>Crustacea</taxon>
        <taxon>Multicrustacea</taxon>
        <taxon>Malacostraca</taxon>
        <taxon>Eumalacostraca</taxon>
        <taxon>Eucarida</taxon>
        <taxon>Decapoda</taxon>
        <taxon>Pleocyemata</taxon>
        <taxon>Brachyura</taxon>
        <taxon>Eubrachyura</taxon>
        <taxon>Portunoidea</taxon>
        <taxon>Portunidae</taxon>
        <taxon>Portuninae</taxon>
        <taxon>Portunus</taxon>
    </lineage>
</organism>
<comment type="caution">
    <text evidence="2">The sequence shown here is derived from an EMBL/GenBank/DDBJ whole genome shotgun (WGS) entry which is preliminary data.</text>
</comment>
<proteinExistence type="predicted"/>
<name>A0A5B7HYU6_PORTR</name>
<evidence type="ECO:0000256" key="1">
    <source>
        <dbReference type="SAM" id="MobiDB-lite"/>
    </source>
</evidence>
<dbReference type="AlphaFoldDB" id="A0A5B7HYU6"/>
<gene>
    <name evidence="2" type="ORF">E2C01_068220</name>
</gene>
<feature type="region of interest" description="Disordered" evidence="1">
    <location>
        <begin position="1"/>
        <end position="75"/>
    </location>
</feature>
<reference evidence="2 3" key="1">
    <citation type="submission" date="2019-05" db="EMBL/GenBank/DDBJ databases">
        <title>Another draft genome of Portunus trituberculatus and its Hox gene families provides insights of decapod evolution.</title>
        <authorList>
            <person name="Jeong J.-H."/>
            <person name="Song I."/>
            <person name="Kim S."/>
            <person name="Choi T."/>
            <person name="Kim D."/>
            <person name="Ryu S."/>
            <person name="Kim W."/>
        </authorList>
    </citation>
    <scope>NUCLEOTIDE SEQUENCE [LARGE SCALE GENOMIC DNA]</scope>
    <source>
        <tissue evidence="2">Muscle</tissue>
    </source>
</reference>
<dbReference type="Proteomes" id="UP000324222">
    <property type="component" value="Unassembled WGS sequence"/>
</dbReference>